<accession>A0AAV0WUF4</accession>
<name>A0AAV0WUF4_9HEMI</name>
<comment type="caution">
    <text evidence="3">The sequence shown here is derived from an EMBL/GenBank/DDBJ whole genome shotgun (WGS) entry which is preliminary data.</text>
</comment>
<dbReference type="AlphaFoldDB" id="A0AAV0WUF4"/>
<reference evidence="3 4" key="1">
    <citation type="submission" date="2023-01" db="EMBL/GenBank/DDBJ databases">
        <authorList>
            <person name="Whitehead M."/>
        </authorList>
    </citation>
    <scope>NUCLEOTIDE SEQUENCE [LARGE SCALE GENOMIC DNA]</scope>
</reference>
<keyword evidence="1" id="KW-1133">Transmembrane helix</keyword>
<sequence length="258" mass="29287">MKNSRIDQDIVLQHKKEVEYWRNVPKRTVAAIKFISQRGLPFFGDDEKLNSPHNGIFLGILEWISEFDPFLSNHFTTYGNTNHILSYTVRKLIDLMANTVLNHILMEVKSAKYFGIIVDSTPDITHNDQMAYVLRYVDESGEVFERFIKLENIHGHTAEYLFSTIKAMFDKVGLYIKNCVGQSYDNAVRSGKYTGLQGRIKELSPVATYVPCAAHSIHLVGVNAVSSSTTTVNYFGVVQALYVFFLLNLVVGKFCVKD</sequence>
<organism evidence="3 4">
    <name type="scientific">Macrosiphum euphorbiae</name>
    <name type="common">potato aphid</name>
    <dbReference type="NCBI Taxonomy" id="13131"/>
    <lineage>
        <taxon>Eukaryota</taxon>
        <taxon>Metazoa</taxon>
        <taxon>Ecdysozoa</taxon>
        <taxon>Arthropoda</taxon>
        <taxon>Hexapoda</taxon>
        <taxon>Insecta</taxon>
        <taxon>Pterygota</taxon>
        <taxon>Neoptera</taxon>
        <taxon>Paraneoptera</taxon>
        <taxon>Hemiptera</taxon>
        <taxon>Sternorrhyncha</taxon>
        <taxon>Aphidomorpha</taxon>
        <taxon>Aphidoidea</taxon>
        <taxon>Aphididae</taxon>
        <taxon>Macrosiphini</taxon>
        <taxon>Macrosiphum</taxon>
    </lineage>
</organism>
<evidence type="ECO:0000313" key="3">
    <source>
        <dbReference type="EMBL" id="CAI6359463.1"/>
    </source>
</evidence>
<feature type="transmembrane region" description="Helical" evidence="1">
    <location>
        <begin position="234"/>
        <end position="256"/>
    </location>
</feature>
<dbReference type="PANTHER" id="PTHR45749">
    <property type="match status" value="1"/>
</dbReference>
<feature type="domain" description="DUF4371" evidence="2">
    <location>
        <begin position="28"/>
        <end position="188"/>
    </location>
</feature>
<dbReference type="PANTHER" id="PTHR45749:SF23">
    <property type="entry name" value="ZINC FINGER MYM-TYPE PROTEIN 1-LIKE"/>
    <property type="match status" value="1"/>
</dbReference>
<proteinExistence type="predicted"/>
<protein>
    <recommendedName>
        <fullName evidence="2">DUF4371 domain-containing protein</fullName>
    </recommendedName>
</protein>
<keyword evidence="1" id="KW-0812">Transmembrane</keyword>
<keyword evidence="1" id="KW-0472">Membrane</keyword>
<keyword evidence="4" id="KW-1185">Reference proteome</keyword>
<evidence type="ECO:0000256" key="1">
    <source>
        <dbReference type="SAM" id="Phobius"/>
    </source>
</evidence>
<evidence type="ECO:0000259" key="2">
    <source>
        <dbReference type="Pfam" id="PF14291"/>
    </source>
</evidence>
<dbReference type="Proteomes" id="UP001160148">
    <property type="component" value="Unassembled WGS sequence"/>
</dbReference>
<dbReference type="InterPro" id="IPR025398">
    <property type="entry name" value="DUF4371"/>
</dbReference>
<evidence type="ECO:0000313" key="4">
    <source>
        <dbReference type="Proteomes" id="UP001160148"/>
    </source>
</evidence>
<dbReference type="EMBL" id="CARXXK010000002">
    <property type="protein sequence ID" value="CAI6359463.1"/>
    <property type="molecule type" value="Genomic_DNA"/>
</dbReference>
<dbReference type="Pfam" id="PF14291">
    <property type="entry name" value="DUF4371"/>
    <property type="match status" value="1"/>
</dbReference>
<gene>
    <name evidence="3" type="ORF">MEUPH1_LOCUS14870</name>
</gene>